<dbReference type="Gene3D" id="3.40.50.1950">
    <property type="entry name" value="Flavin prenyltransferase-like"/>
    <property type="match status" value="1"/>
</dbReference>
<evidence type="ECO:0000313" key="3">
    <source>
        <dbReference type="EMBL" id="WVO22105.1"/>
    </source>
</evidence>
<dbReference type="RefSeq" id="XP_064721344.1">
    <property type="nucleotide sequence ID" value="XM_064865272.1"/>
</dbReference>
<feature type="domain" description="Flavoprotein" evidence="2">
    <location>
        <begin position="61"/>
        <end position="124"/>
    </location>
</feature>
<reference evidence="3 4" key="1">
    <citation type="submission" date="2024-01" db="EMBL/GenBank/DDBJ databases">
        <title>Comparative genomics of Cryptococcus and Kwoniella reveals pathogenesis evolution and contrasting modes of karyotype evolution via chromosome fusion or intercentromeric recombination.</title>
        <authorList>
            <person name="Coelho M.A."/>
            <person name="David-Palma M."/>
            <person name="Shea T."/>
            <person name="Bowers K."/>
            <person name="McGinley-Smith S."/>
            <person name="Mohammad A.W."/>
            <person name="Gnirke A."/>
            <person name="Yurkov A.M."/>
            <person name="Nowrousian M."/>
            <person name="Sun S."/>
            <person name="Cuomo C.A."/>
            <person name="Heitman J."/>
        </authorList>
    </citation>
    <scope>NUCLEOTIDE SEQUENCE [LARGE SCALE GENOMIC DNA]</scope>
    <source>
        <strain evidence="3 4">7685027</strain>
    </source>
</reference>
<organism evidence="3 4">
    <name type="scientific">Cryptococcus decagattii</name>
    <dbReference type="NCBI Taxonomy" id="1859122"/>
    <lineage>
        <taxon>Eukaryota</taxon>
        <taxon>Fungi</taxon>
        <taxon>Dikarya</taxon>
        <taxon>Basidiomycota</taxon>
        <taxon>Agaricomycotina</taxon>
        <taxon>Tremellomycetes</taxon>
        <taxon>Tremellales</taxon>
        <taxon>Cryptococcaceae</taxon>
        <taxon>Cryptococcus</taxon>
        <taxon>Cryptococcus gattii species complex</taxon>
    </lineage>
</organism>
<dbReference type="InterPro" id="IPR003382">
    <property type="entry name" value="Flavoprotein"/>
</dbReference>
<dbReference type="EMBL" id="CP143810">
    <property type="protein sequence ID" value="WVO22105.1"/>
    <property type="molecule type" value="Genomic_DNA"/>
</dbReference>
<feature type="region of interest" description="Disordered" evidence="1">
    <location>
        <begin position="164"/>
        <end position="184"/>
    </location>
</feature>
<keyword evidence="4" id="KW-1185">Reference proteome</keyword>
<sequence>MQSTQVHPAPVCKKPRRPFISSHYHSADEGDDGFFVCFDHQWERSKYQDARYRWRFGQVTRHDVQVIATTALTYFYSQDDVDNSMKMNSLIGSICVSGQILVVMVPCSADLLAKKAGGICDSLAACGFRSSRDSALCRGITLDLSCPRLGPINSSHEDLEYLVSGPQEGGRPACGDDGPGRMTD</sequence>
<dbReference type="GeneID" id="89990202"/>
<dbReference type="SUPFAM" id="SSF52507">
    <property type="entry name" value="Homo-oligomeric flavin-containing Cys decarboxylases, HFCD"/>
    <property type="match status" value="1"/>
</dbReference>
<dbReference type="Proteomes" id="UP001432216">
    <property type="component" value="Chromosome 5"/>
</dbReference>
<proteinExistence type="predicted"/>
<accession>A0ABZ2AU93</accession>
<evidence type="ECO:0000313" key="4">
    <source>
        <dbReference type="Proteomes" id="UP001432216"/>
    </source>
</evidence>
<name>A0ABZ2AU93_9TREE</name>
<gene>
    <name evidence="3" type="ORF">IAS62_003430</name>
</gene>
<evidence type="ECO:0000259" key="2">
    <source>
        <dbReference type="Pfam" id="PF02441"/>
    </source>
</evidence>
<protein>
    <recommendedName>
        <fullName evidence="2">Flavoprotein domain-containing protein</fullName>
    </recommendedName>
</protein>
<dbReference type="Pfam" id="PF02441">
    <property type="entry name" value="Flavoprotein"/>
    <property type="match status" value="1"/>
</dbReference>
<dbReference type="InterPro" id="IPR036551">
    <property type="entry name" value="Flavin_trans-like"/>
</dbReference>
<evidence type="ECO:0000256" key="1">
    <source>
        <dbReference type="SAM" id="MobiDB-lite"/>
    </source>
</evidence>